<dbReference type="PANTHER" id="PTHR33217">
    <property type="entry name" value="TRANSPOSASE FOR INSERTION SEQUENCE ELEMENT IS1081"/>
    <property type="match status" value="1"/>
</dbReference>
<dbReference type="EMBL" id="BONV01000001">
    <property type="protein sequence ID" value="GIG77212.1"/>
    <property type="molecule type" value="Genomic_DNA"/>
</dbReference>
<keyword evidence="6" id="KW-0814">Transposable element</keyword>
<comment type="caution">
    <text evidence="7">The sequence shown here is derived from an EMBL/GenBank/DDBJ whole genome shotgun (WGS) entry which is preliminary data.</text>
</comment>
<accession>A0A8J3LSC2</accession>
<dbReference type="GO" id="GO:0004803">
    <property type="term" value="F:transposase activity"/>
    <property type="evidence" value="ECO:0007669"/>
    <property type="project" value="UniProtKB-UniRule"/>
</dbReference>
<sequence>MTSTLSQASEAIDLEDAAVTRKEHDGSDRELVAKLVDQARAEGLELVGENGLLGRLTKLVLESALEGEITDHLGYDKHDPAGRGAGNSRNGTRTKTVITDVGPVEITVPRDRDASFEPKIVRKRQRRLSGVDEMVISLAAKGLTTGEISAHLAEVYGAEVSRQTISTITDKVIDGMAEWQNRPLDPVYPVVFIDAIHVKIRDGQVANRPIYVALAVTVDGERDILGLWAGDGGEGAKFWLHVLTEIKNRGVGDVLMVVCDGLKGLPQAIEQVWPLAVVQTCVVHLLRASFRYAGRQHWDAIAKALRPVYTAQTEAAALERFVEFADVWGGKYPAIVKLWQDAWAEFVPFLNFDTEIRWVICSTNAIESVNARIRRAVKARGHFPNEQAALKCVYMAIMSLDPTGKGRKRWVTRWKAALNAFAITFEGRLSPNPR</sequence>
<evidence type="ECO:0000256" key="3">
    <source>
        <dbReference type="ARBA" id="ARBA00022578"/>
    </source>
</evidence>
<dbReference type="PANTHER" id="PTHR33217:SF8">
    <property type="entry name" value="MUTATOR FAMILY TRANSPOSASE"/>
    <property type="match status" value="1"/>
</dbReference>
<dbReference type="AlphaFoldDB" id="A0A8J3LSC2"/>
<protein>
    <recommendedName>
        <fullName evidence="6">Mutator family transposase</fullName>
    </recommendedName>
</protein>
<comment type="similarity">
    <text evidence="2 6">Belongs to the transposase mutator family.</text>
</comment>
<evidence type="ECO:0000256" key="2">
    <source>
        <dbReference type="ARBA" id="ARBA00010961"/>
    </source>
</evidence>
<organism evidence="7 8">
    <name type="scientific">Planotetraspora kaengkrachanensis</name>
    <dbReference type="NCBI Taxonomy" id="575193"/>
    <lineage>
        <taxon>Bacteria</taxon>
        <taxon>Bacillati</taxon>
        <taxon>Actinomycetota</taxon>
        <taxon>Actinomycetes</taxon>
        <taxon>Streptosporangiales</taxon>
        <taxon>Streptosporangiaceae</taxon>
        <taxon>Planotetraspora</taxon>
    </lineage>
</organism>
<gene>
    <name evidence="7" type="ORF">Pka01_03390</name>
</gene>
<name>A0A8J3LSC2_9ACTN</name>
<evidence type="ECO:0000256" key="5">
    <source>
        <dbReference type="ARBA" id="ARBA00023172"/>
    </source>
</evidence>
<evidence type="ECO:0000256" key="4">
    <source>
        <dbReference type="ARBA" id="ARBA00023125"/>
    </source>
</evidence>
<proteinExistence type="inferred from homology"/>
<dbReference type="Pfam" id="PF00872">
    <property type="entry name" value="Transposase_mut"/>
    <property type="match status" value="1"/>
</dbReference>
<evidence type="ECO:0000313" key="8">
    <source>
        <dbReference type="Proteomes" id="UP000630097"/>
    </source>
</evidence>
<dbReference type="GO" id="GO:0006313">
    <property type="term" value="P:DNA transposition"/>
    <property type="evidence" value="ECO:0007669"/>
    <property type="project" value="UniProtKB-UniRule"/>
</dbReference>
<evidence type="ECO:0000256" key="6">
    <source>
        <dbReference type="RuleBase" id="RU365089"/>
    </source>
</evidence>
<keyword evidence="3 6" id="KW-0815">Transposition</keyword>
<reference evidence="7 8" key="1">
    <citation type="submission" date="2021-01" db="EMBL/GenBank/DDBJ databases">
        <title>Whole genome shotgun sequence of Planotetraspora kaengkrachanensis NBRC 104272.</title>
        <authorList>
            <person name="Komaki H."/>
            <person name="Tamura T."/>
        </authorList>
    </citation>
    <scope>NUCLEOTIDE SEQUENCE [LARGE SCALE GENOMIC DNA]</scope>
    <source>
        <strain evidence="7 8">NBRC 104272</strain>
    </source>
</reference>
<evidence type="ECO:0000256" key="1">
    <source>
        <dbReference type="ARBA" id="ARBA00002190"/>
    </source>
</evidence>
<dbReference type="Proteomes" id="UP000630097">
    <property type="component" value="Unassembled WGS sequence"/>
</dbReference>
<dbReference type="NCBIfam" id="NF033543">
    <property type="entry name" value="transpos_IS256"/>
    <property type="match status" value="1"/>
</dbReference>
<dbReference type="InterPro" id="IPR001207">
    <property type="entry name" value="Transposase_mutator"/>
</dbReference>
<evidence type="ECO:0000313" key="7">
    <source>
        <dbReference type="EMBL" id="GIG77212.1"/>
    </source>
</evidence>
<keyword evidence="5 6" id="KW-0233">DNA recombination</keyword>
<keyword evidence="8" id="KW-1185">Reference proteome</keyword>
<comment type="function">
    <text evidence="1 6">Required for the transposition of the insertion element.</text>
</comment>
<dbReference type="GO" id="GO:0003677">
    <property type="term" value="F:DNA binding"/>
    <property type="evidence" value="ECO:0007669"/>
    <property type="project" value="UniProtKB-UniRule"/>
</dbReference>
<dbReference type="PROSITE" id="PS01007">
    <property type="entry name" value="TRANSPOSASE_MUTATOR"/>
    <property type="match status" value="1"/>
</dbReference>
<keyword evidence="4 6" id="KW-0238">DNA-binding</keyword>